<keyword evidence="6" id="KW-0598">Phosphotransferase system</keyword>
<gene>
    <name evidence="12" type="ordered locus">Halha_2147</name>
</gene>
<dbReference type="Proteomes" id="UP000010880">
    <property type="component" value="Chromosome"/>
</dbReference>
<reference evidence="13" key="1">
    <citation type="submission" date="2012-02" db="EMBL/GenBank/DDBJ databases">
        <title>The complete genome of Halobacteroides halobius DSM 5150.</title>
        <authorList>
            <person name="Lucas S."/>
            <person name="Copeland A."/>
            <person name="Lapidus A."/>
            <person name="Glavina del Rio T."/>
            <person name="Dalin E."/>
            <person name="Tice H."/>
            <person name="Bruce D."/>
            <person name="Goodwin L."/>
            <person name="Pitluck S."/>
            <person name="Peters L."/>
            <person name="Mikhailova N."/>
            <person name="Gu W."/>
            <person name="Kyrpides N."/>
            <person name="Mavromatis K."/>
            <person name="Ivanova N."/>
            <person name="Brettin T."/>
            <person name="Detter J.C."/>
            <person name="Han C."/>
            <person name="Larimer F."/>
            <person name="Land M."/>
            <person name="Hauser L."/>
            <person name="Markowitz V."/>
            <person name="Cheng J.-F."/>
            <person name="Hugenholtz P."/>
            <person name="Woyke T."/>
            <person name="Wu D."/>
            <person name="Tindall B."/>
            <person name="Pomrenke H."/>
            <person name="Brambilla E."/>
            <person name="Klenk H.-P."/>
            <person name="Eisen J.A."/>
        </authorList>
    </citation>
    <scope>NUCLEOTIDE SEQUENCE [LARGE SCALE GENOMIC DNA]</scope>
    <source>
        <strain evidence="13">ATCC 35273 / DSM 5150 / MD-1</strain>
    </source>
</reference>
<dbReference type="EMBL" id="CP003359">
    <property type="protein sequence ID" value="AGB42030.1"/>
    <property type="molecule type" value="Genomic_DNA"/>
</dbReference>
<sequence length="151" mass="16781">MLLDLLPKERIATKVGAKDWRKVGRKVGEILLKDNLVEDRYIDAMIKSLEDNGPYIVMAKGVAVFHARPEDGVKETGMSLITLESPVEFGHENNDPVKIAFAFGSINNDKHVEAMSQLMTVLLEDNSVDEICAKDTSSEVFDYISQIVNNA</sequence>
<dbReference type="GO" id="GO:0016301">
    <property type="term" value="F:kinase activity"/>
    <property type="evidence" value="ECO:0007669"/>
    <property type="project" value="UniProtKB-KW"/>
</dbReference>
<dbReference type="STRING" id="748449.Halha_2147"/>
<evidence type="ECO:0000256" key="9">
    <source>
        <dbReference type="ARBA" id="ARBA00041175"/>
    </source>
</evidence>
<protein>
    <recommendedName>
        <fullName evidence="9">Ascorbate-specific PTS system EIIA component</fullName>
    </recommendedName>
    <alternativeName>
        <fullName evidence="10">Ascorbate-specific phosphotransferase enzyme IIA component</fullName>
    </alternativeName>
</protein>
<dbReference type="InterPro" id="IPR016152">
    <property type="entry name" value="PTrfase/Anion_transptr"/>
</dbReference>
<dbReference type="KEGG" id="hhl:Halha_2147"/>
<evidence type="ECO:0000256" key="5">
    <source>
        <dbReference type="ARBA" id="ARBA00022679"/>
    </source>
</evidence>
<keyword evidence="7" id="KW-0418">Kinase</keyword>
<comment type="subcellular location">
    <subcellularLocation>
        <location evidence="1">Cytoplasm</location>
    </subcellularLocation>
</comment>
<evidence type="ECO:0000256" key="4">
    <source>
        <dbReference type="ARBA" id="ARBA00022553"/>
    </source>
</evidence>
<dbReference type="HOGENOM" id="CLU_072531_2_0_9"/>
<evidence type="ECO:0000313" key="13">
    <source>
        <dbReference type="Proteomes" id="UP000010880"/>
    </source>
</evidence>
<dbReference type="OrthoDB" id="369398at2"/>
<keyword evidence="13" id="KW-1185">Reference proteome</keyword>
<dbReference type="GO" id="GO:0009401">
    <property type="term" value="P:phosphoenolpyruvate-dependent sugar phosphotransferase system"/>
    <property type="evidence" value="ECO:0007669"/>
    <property type="project" value="UniProtKB-KW"/>
</dbReference>
<keyword evidence="5 12" id="KW-0808">Transferase</keyword>
<dbReference type="InterPro" id="IPR002178">
    <property type="entry name" value="PTS_EIIA_type-2_dom"/>
</dbReference>
<evidence type="ECO:0000256" key="8">
    <source>
        <dbReference type="ARBA" id="ARBA00037387"/>
    </source>
</evidence>
<dbReference type="Pfam" id="PF00359">
    <property type="entry name" value="PTS_EIIA_2"/>
    <property type="match status" value="1"/>
</dbReference>
<keyword evidence="4" id="KW-0597">Phosphoprotein</keyword>
<dbReference type="PANTHER" id="PTHR36203">
    <property type="entry name" value="ASCORBATE-SPECIFIC PTS SYSTEM EIIA COMPONENT"/>
    <property type="match status" value="1"/>
</dbReference>
<evidence type="ECO:0000256" key="7">
    <source>
        <dbReference type="ARBA" id="ARBA00022777"/>
    </source>
</evidence>
<comment type="function">
    <text evidence="8">The phosphoenolpyruvate-dependent sugar phosphotransferase system (sugar PTS), a major carbohydrate active transport system, catalyzes the phosphorylation of incoming sugar substrates concomitantly with their translocation across the cell membrane. The enzyme II UlaABC PTS system is involved in ascorbate transport.</text>
</comment>
<evidence type="ECO:0000256" key="2">
    <source>
        <dbReference type="ARBA" id="ARBA00022448"/>
    </source>
</evidence>
<dbReference type="PANTHER" id="PTHR36203:SF1">
    <property type="entry name" value="ASCORBATE-SPECIFIC PTS SYSTEM EIIA COMPONENT"/>
    <property type="match status" value="1"/>
</dbReference>
<dbReference type="CDD" id="cd00211">
    <property type="entry name" value="PTS_IIA_fru"/>
    <property type="match status" value="1"/>
</dbReference>
<evidence type="ECO:0000313" key="12">
    <source>
        <dbReference type="EMBL" id="AGB42030.1"/>
    </source>
</evidence>
<dbReference type="GO" id="GO:0005737">
    <property type="term" value="C:cytoplasm"/>
    <property type="evidence" value="ECO:0007669"/>
    <property type="project" value="UniProtKB-SubCell"/>
</dbReference>
<evidence type="ECO:0000256" key="10">
    <source>
        <dbReference type="ARBA" id="ARBA00042072"/>
    </source>
</evidence>
<dbReference type="Gene3D" id="3.40.930.10">
    <property type="entry name" value="Mannitol-specific EII, Chain A"/>
    <property type="match status" value="1"/>
</dbReference>
<keyword evidence="2" id="KW-0813">Transport</keyword>
<evidence type="ECO:0000256" key="6">
    <source>
        <dbReference type="ARBA" id="ARBA00022683"/>
    </source>
</evidence>
<keyword evidence="3" id="KW-0963">Cytoplasm</keyword>
<evidence type="ECO:0000256" key="3">
    <source>
        <dbReference type="ARBA" id="ARBA00022490"/>
    </source>
</evidence>
<evidence type="ECO:0000256" key="1">
    <source>
        <dbReference type="ARBA" id="ARBA00004496"/>
    </source>
</evidence>
<dbReference type="AlphaFoldDB" id="L0KBV4"/>
<proteinExistence type="predicted"/>
<dbReference type="eggNOG" id="COG1762">
    <property type="taxonomic scope" value="Bacteria"/>
</dbReference>
<accession>L0KBV4</accession>
<dbReference type="PROSITE" id="PS51094">
    <property type="entry name" value="PTS_EIIA_TYPE_2"/>
    <property type="match status" value="1"/>
</dbReference>
<dbReference type="InterPro" id="IPR051351">
    <property type="entry name" value="Ascorbate-PTS_EIIA_comp"/>
</dbReference>
<dbReference type="RefSeq" id="WP_015327744.1">
    <property type="nucleotide sequence ID" value="NC_019978.1"/>
</dbReference>
<name>L0KBV4_HALHC</name>
<feature type="domain" description="PTS EIIA type-2" evidence="11">
    <location>
        <begin position="4"/>
        <end position="147"/>
    </location>
</feature>
<organism evidence="12 13">
    <name type="scientific">Halobacteroides halobius (strain ATCC 35273 / DSM 5150 / MD-1)</name>
    <dbReference type="NCBI Taxonomy" id="748449"/>
    <lineage>
        <taxon>Bacteria</taxon>
        <taxon>Bacillati</taxon>
        <taxon>Bacillota</taxon>
        <taxon>Clostridia</taxon>
        <taxon>Halanaerobiales</taxon>
        <taxon>Halobacteroidaceae</taxon>
        <taxon>Halobacteroides</taxon>
    </lineage>
</organism>
<dbReference type="SUPFAM" id="SSF55804">
    <property type="entry name" value="Phoshotransferase/anion transport protein"/>
    <property type="match status" value="1"/>
</dbReference>
<evidence type="ECO:0000259" key="11">
    <source>
        <dbReference type="PROSITE" id="PS51094"/>
    </source>
</evidence>